<feature type="chain" id="PRO_5011693675" description="Outer membrane protein beta-barrel domain-containing protein" evidence="1">
    <location>
        <begin position="21"/>
        <end position="264"/>
    </location>
</feature>
<accession>A0A1I5B000</accession>
<reference evidence="3" key="1">
    <citation type="submission" date="2016-10" db="EMBL/GenBank/DDBJ databases">
        <authorList>
            <person name="Varghese N."/>
            <person name="Submissions S."/>
        </authorList>
    </citation>
    <scope>NUCLEOTIDE SEQUENCE [LARGE SCALE GENOMIC DNA]</scope>
    <source>
        <strain evidence="3">DSM 15282</strain>
    </source>
</reference>
<dbReference type="Proteomes" id="UP000199564">
    <property type="component" value="Unassembled WGS sequence"/>
</dbReference>
<evidence type="ECO:0000313" key="3">
    <source>
        <dbReference type="Proteomes" id="UP000199564"/>
    </source>
</evidence>
<sequence>MKNFLATILAIFMASGWAFAQETESKSIVKTKEFSMLGLEWTMNKFEDGTKEWNFENDQETKTYVKPKPSKFDSDLNIDLGINVWTPSDDLPATKAWGSWNVGLNWVGDWKAAKNFHLKTGIGVSWYNYKLENRNLIIEKSPNGIEFNEFTNGVGTKSKLAASYANLSLVPTLMTSNQKVRIGLGGYAGLRIGGRGKFVYEDNDGDKNKIFEKSNIYANNLRYGARAEIGIGDFDLYFNYDLNSFFEEGRGPETNAISFGIIIN</sequence>
<dbReference type="STRING" id="226506.SAMN04488519_101335"/>
<keyword evidence="3" id="KW-1185">Reference proteome</keyword>
<proteinExistence type="predicted"/>
<evidence type="ECO:0000313" key="2">
    <source>
        <dbReference type="EMBL" id="SFN67960.1"/>
    </source>
</evidence>
<protein>
    <recommendedName>
        <fullName evidence="4">Outer membrane protein beta-barrel domain-containing protein</fullName>
    </recommendedName>
</protein>
<dbReference type="AlphaFoldDB" id="A0A1I5B000"/>
<name>A0A1I5B000_9BACT</name>
<keyword evidence="1" id="KW-0732">Signal</keyword>
<dbReference type="RefSeq" id="WP_139217420.1">
    <property type="nucleotide sequence ID" value="NZ_FOVW01000001.1"/>
</dbReference>
<organism evidence="2 3">
    <name type="scientific">Algoriphagus ornithinivorans</name>
    <dbReference type="NCBI Taxonomy" id="226506"/>
    <lineage>
        <taxon>Bacteria</taxon>
        <taxon>Pseudomonadati</taxon>
        <taxon>Bacteroidota</taxon>
        <taxon>Cytophagia</taxon>
        <taxon>Cytophagales</taxon>
        <taxon>Cyclobacteriaceae</taxon>
        <taxon>Algoriphagus</taxon>
    </lineage>
</organism>
<gene>
    <name evidence="2" type="ORF">SAMN04488519_101335</name>
</gene>
<evidence type="ECO:0008006" key="4">
    <source>
        <dbReference type="Google" id="ProtNLM"/>
    </source>
</evidence>
<dbReference type="EMBL" id="FOVW01000001">
    <property type="protein sequence ID" value="SFN67960.1"/>
    <property type="molecule type" value="Genomic_DNA"/>
</dbReference>
<evidence type="ECO:0000256" key="1">
    <source>
        <dbReference type="SAM" id="SignalP"/>
    </source>
</evidence>
<feature type="signal peptide" evidence="1">
    <location>
        <begin position="1"/>
        <end position="20"/>
    </location>
</feature>